<evidence type="ECO:0000259" key="3">
    <source>
        <dbReference type="PROSITE" id="PS50977"/>
    </source>
</evidence>
<dbReference type="InterPro" id="IPR009057">
    <property type="entry name" value="Homeodomain-like_sf"/>
</dbReference>
<keyword evidence="1 2" id="KW-0238">DNA-binding</keyword>
<evidence type="ECO:0000313" key="5">
    <source>
        <dbReference type="Proteomes" id="UP000077875"/>
    </source>
</evidence>
<dbReference type="RefSeq" id="WP_064122224.1">
    <property type="nucleotide sequence ID" value="NZ_CP015243.1"/>
</dbReference>
<accession>A0A172YDF3</accession>
<dbReference type="PANTHER" id="PTHR30055:SF148">
    <property type="entry name" value="TETR-FAMILY TRANSCRIPTIONAL REGULATOR"/>
    <property type="match status" value="1"/>
</dbReference>
<dbReference type="STRING" id="376489.A5892_07180"/>
<dbReference type="KEGG" id="haa:A5892_07180"/>
<dbReference type="GO" id="GO:0000976">
    <property type="term" value="F:transcription cis-regulatory region binding"/>
    <property type="evidence" value="ECO:0007669"/>
    <property type="project" value="TreeGrafter"/>
</dbReference>
<dbReference type="InterPro" id="IPR001647">
    <property type="entry name" value="HTH_TetR"/>
</dbReference>
<proteinExistence type="predicted"/>
<dbReference type="EMBL" id="CP015243">
    <property type="protein sequence ID" value="ANF57268.1"/>
    <property type="molecule type" value="Genomic_DNA"/>
</dbReference>
<dbReference type="PANTHER" id="PTHR30055">
    <property type="entry name" value="HTH-TYPE TRANSCRIPTIONAL REGULATOR RUTR"/>
    <property type="match status" value="1"/>
</dbReference>
<evidence type="ECO:0000313" key="4">
    <source>
        <dbReference type="EMBL" id="ANF57268.1"/>
    </source>
</evidence>
<dbReference type="Proteomes" id="UP000077875">
    <property type="component" value="Chromosome"/>
</dbReference>
<dbReference type="AlphaFoldDB" id="A0A172YDF3"/>
<dbReference type="Pfam" id="PF00440">
    <property type="entry name" value="TetR_N"/>
    <property type="match status" value="1"/>
</dbReference>
<feature type="DNA-binding region" description="H-T-H motif" evidence="2">
    <location>
        <begin position="28"/>
        <end position="47"/>
    </location>
</feature>
<sequence>MSSRERTERQILEALEAQIRDSGMNGVGINAVAKRAGVSKELIYRYFDGMPGLLLAWMREQDFWTSRGDLLGSDESSARTPAALILAMLRGQVEALSKSDTLREVRRWELVERNEVSAPLADRRERAARSFIDRMDGLTDEGDVPAMVGIMLAGVLYLMLRAKTESHFLGVPLRGEEGWARYDAALERLIAALPPPLLESSLRELETLRDGRGAGDRPA</sequence>
<dbReference type="InterPro" id="IPR050109">
    <property type="entry name" value="HTH-type_TetR-like_transc_reg"/>
</dbReference>
<name>A0A172YDF3_9GAMM</name>
<feature type="domain" description="HTH tetR-type" evidence="3">
    <location>
        <begin position="5"/>
        <end position="65"/>
    </location>
</feature>
<gene>
    <name evidence="4" type="ORF">A5892_07180</name>
</gene>
<evidence type="ECO:0000256" key="1">
    <source>
        <dbReference type="ARBA" id="ARBA00023125"/>
    </source>
</evidence>
<dbReference type="GO" id="GO:0003700">
    <property type="term" value="F:DNA-binding transcription factor activity"/>
    <property type="evidence" value="ECO:0007669"/>
    <property type="project" value="TreeGrafter"/>
</dbReference>
<dbReference type="SUPFAM" id="SSF46689">
    <property type="entry name" value="Homeodomain-like"/>
    <property type="match status" value="1"/>
</dbReference>
<reference evidence="4 5" key="1">
    <citation type="submission" date="2016-04" db="EMBL/GenBank/DDBJ databases">
        <title>Complete Genome Sequence of Halotalea alkalilenta IHB B 13600.</title>
        <authorList>
            <person name="Swarnkar M.K."/>
            <person name="Sharma A."/>
            <person name="Kaushal K."/>
            <person name="Soni R."/>
            <person name="Rana S."/>
            <person name="Singh A.K."/>
            <person name="Gulati A."/>
        </authorList>
    </citation>
    <scope>NUCLEOTIDE SEQUENCE [LARGE SCALE GENOMIC DNA]</scope>
    <source>
        <strain evidence="4 5">IHB B 13600</strain>
    </source>
</reference>
<dbReference type="PROSITE" id="PS50977">
    <property type="entry name" value="HTH_TETR_2"/>
    <property type="match status" value="1"/>
</dbReference>
<evidence type="ECO:0000256" key="2">
    <source>
        <dbReference type="PROSITE-ProRule" id="PRU00335"/>
    </source>
</evidence>
<keyword evidence="5" id="KW-1185">Reference proteome</keyword>
<organism evidence="4 5">
    <name type="scientific">Halotalea alkalilenta</name>
    <dbReference type="NCBI Taxonomy" id="376489"/>
    <lineage>
        <taxon>Bacteria</taxon>
        <taxon>Pseudomonadati</taxon>
        <taxon>Pseudomonadota</taxon>
        <taxon>Gammaproteobacteria</taxon>
        <taxon>Oceanospirillales</taxon>
        <taxon>Halomonadaceae</taxon>
        <taxon>Halotalea</taxon>
    </lineage>
</organism>
<protein>
    <submittedName>
        <fullName evidence="4">TetR family transcriptional regulator</fullName>
    </submittedName>
</protein>
<dbReference type="Gene3D" id="1.10.357.10">
    <property type="entry name" value="Tetracycline Repressor, domain 2"/>
    <property type="match status" value="1"/>
</dbReference>